<protein>
    <recommendedName>
        <fullName evidence="4">Apple domain-containing protein</fullName>
    </recommendedName>
</protein>
<reference evidence="2" key="2">
    <citation type="submission" date="2023-05" db="EMBL/GenBank/DDBJ databases">
        <authorList>
            <consortium name="Lawrence Berkeley National Laboratory"/>
            <person name="Steindorff A."/>
            <person name="Hensen N."/>
            <person name="Bonometti L."/>
            <person name="Westerberg I."/>
            <person name="Brannstrom I.O."/>
            <person name="Guillou S."/>
            <person name="Cros-Aarteil S."/>
            <person name="Calhoun S."/>
            <person name="Haridas S."/>
            <person name="Kuo A."/>
            <person name="Mondo S."/>
            <person name="Pangilinan J."/>
            <person name="Riley R."/>
            <person name="Labutti K."/>
            <person name="Andreopoulos B."/>
            <person name="Lipzen A."/>
            <person name="Chen C."/>
            <person name="Yanf M."/>
            <person name="Daum C."/>
            <person name="Ng V."/>
            <person name="Clum A."/>
            <person name="Ohm R."/>
            <person name="Martin F."/>
            <person name="Silar P."/>
            <person name="Natvig D."/>
            <person name="Lalanne C."/>
            <person name="Gautier V."/>
            <person name="Ament-Velasquez S.L."/>
            <person name="Kruys A."/>
            <person name="Hutchinson M.I."/>
            <person name="Powell A.J."/>
            <person name="Barry K."/>
            <person name="Miller A.N."/>
            <person name="Grigoriev I.V."/>
            <person name="Debuchy R."/>
            <person name="Gladieux P."/>
            <person name="Thoren M.H."/>
            <person name="Johannesson H."/>
        </authorList>
    </citation>
    <scope>NUCLEOTIDE SEQUENCE</scope>
    <source>
        <strain evidence="2">PSN309</strain>
    </source>
</reference>
<gene>
    <name evidence="2" type="ORF">QBC35DRAFT_451284</name>
</gene>
<feature type="signal peptide" evidence="1">
    <location>
        <begin position="1"/>
        <end position="18"/>
    </location>
</feature>
<keyword evidence="3" id="KW-1185">Reference proteome</keyword>
<evidence type="ECO:0008006" key="4">
    <source>
        <dbReference type="Google" id="ProtNLM"/>
    </source>
</evidence>
<dbReference type="AlphaFoldDB" id="A0AAN7AJ15"/>
<feature type="chain" id="PRO_5043032477" description="Apple domain-containing protein" evidence="1">
    <location>
        <begin position="19"/>
        <end position="368"/>
    </location>
</feature>
<comment type="caution">
    <text evidence="2">The sequence shown here is derived from an EMBL/GenBank/DDBJ whole genome shotgun (WGS) entry which is preliminary data.</text>
</comment>
<sequence length="368" mass="39128">MRPSVFLAALGAVGATAAELQGKGKGGHGGKKKSTGLRPGECSVNAALSFISGARSIPIRCFDTVLDQAKDWCMDFLGISPSTTTVTGQIVVADTVTPVEFTRVTQTVTGILSTTTELDTRTTSTVSTTTTTVTDVFTTTSTTTTTAQMAKRKERDANAGPVCELRIRNEIWIGQVPRPRLVNACRCLLQNPVTRTVTNLQTSTTTICTDPVTSTKTNVEVVSISTEVQSFTVTESSATTRSVTTSTTTASATATLQPLCLTRYKQATTEIPIGSYLYAVQEATGEYNCCEMCATGTNCLASLWSEQVTAEGTQRTCQHLERTEPLLGAPSDIQCPLGRQYWAGFGPGDPSIPTYGLYKGPCFLPPAP</sequence>
<accession>A0AAN7AJ15</accession>
<keyword evidence="1" id="KW-0732">Signal</keyword>
<evidence type="ECO:0000256" key="1">
    <source>
        <dbReference type="SAM" id="SignalP"/>
    </source>
</evidence>
<dbReference type="Proteomes" id="UP001302126">
    <property type="component" value="Unassembled WGS sequence"/>
</dbReference>
<evidence type="ECO:0000313" key="2">
    <source>
        <dbReference type="EMBL" id="KAK4188469.1"/>
    </source>
</evidence>
<name>A0AAN7AJ15_9PEZI</name>
<reference evidence="2" key="1">
    <citation type="journal article" date="2023" name="Mol. Phylogenet. Evol.">
        <title>Genome-scale phylogeny and comparative genomics of the fungal order Sordariales.</title>
        <authorList>
            <person name="Hensen N."/>
            <person name="Bonometti L."/>
            <person name="Westerberg I."/>
            <person name="Brannstrom I.O."/>
            <person name="Guillou S."/>
            <person name="Cros-Aarteil S."/>
            <person name="Calhoun S."/>
            <person name="Haridas S."/>
            <person name="Kuo A."/>
            <person name="Mondo S."/>
            <person name="Pangilinan J."/>
            <person name="Riley R."/>
            <person name="LaButti K."/>
            <person name="Andreopoulos B."/>
            <person name="Lipzen A."/>
            <person name="Chen C."/>
            <person name="Yan M."/>
            <person name="Daum C."/>
            <person name="Ng V."/>
            <person name="Clum A."/>
            <person name="Steindorff A."/>
            <person name="Ohm R.A."/>
            <person name="Martin F."/>
            <person name="Silar P."/>
            <person name="Natvig D.O."/>
            <person name="Lalanne C."/>
            <person name="Gautier V."/>
            <person name="Ament-Velasquez S.L."/>
            <person name="Kruys A."/>
            <person name="Hutchinson M.I."/>
            <person name="Powell A.J."/>
            <person name="Barry K."/>
            <person name="Miller A.N."/>
            <person name="Grigoriev I.V."/>
            <person name="Debuchy R."/>
            <person name="Gladieux P."/>
            <person name="Hiltunen Thoren M."/>
            <person name="Johannesson H."/>
        </authorList>
    </citation>
    <scope>NUCLEOTIDE SEQUENCE</scope>
    <source>
        <strain evidence="2">PSN309</strain>
    </source>
</reference>
<dbReference type="EMBL" id="MU864388">
    <property type="protein sequence ID" value="KAK4188469.1"/>
    <property type="molecule type" value="Genomic_DNA"/>
</dbReference>
<organism evidence="2 3">
    <name type="scientific">Podospora australis</name>
    <dbReference type="NCBI Taxonomy" id="1536484"/>
    <lineage>
        <taxon>Eukaryota</taxon>
        <taxon>Fungi</taxon>
        <taxon>Dikarya</taxon>
        <taxon>Ascomycota</taxon>
        <taxon>Pezizomycotina</taxon>
        <taxon>Sordariomycetes</taxon>
        <taxon>Sordariomycetidae</taxon>
        <taxon>Sordariales</taxon>
        <taxon>Podosporaceae</taxon>
        <taxon>Podospora</taxon>
    </lineage>
</organism>
<evidence type="ECO:0000313" key="3">
    <source>
        <dbReference type="Proteomes" id="UP001302126"/>
    </source>
</evidence>
<proteinExistence type="predicted"/>